<dbReference type="EMBL" id="PXYI01000002">
    <property type="protein sequence ID" value="PSJ41722.1"/>
    <property type="molecule type" value="Genomic_DNA"/>
</dbReference>
<dbReference type="OrthoDB" id="9790710at2"/>
<accession>A0A2P7QUT1</accession>
<sequence>MQVRSVMTRKLRAAFIANGNPRDIKLWSGTPHHMLEALERQFDVTLVIEQVWAAWYRPLGRTAKLLTGGRFEYSWSRFYSRLAAAHTIRKLEAARPDVVFAVALTDAAYLFTERLPVVTITDAVIPDLVEYYDMFRQLSKTAKRKARVAEHRAFHESLLVHLPSHWACRSAIEKQGVPAEQVVQIAWGANMPPERRPPRQLGGGPVRLLFVGTDWKRKGGQVALSAVRALAERGIESSLDIVGCSEEVLQGASPPPNVTFHGFIDKSSPADQATLDRLYSEASFFILPTAAEAWGIVFAEAAHHGLPSLGYATGGVTTVVSDGETGILLPVGSSGDTFASHIEALLNHPAAYERMSAAALEDAANRLDWQVWAAKLERVVRQRLDLGRSPIQQPACS</sequence>
<evidence type="ECO:0000313" key="3">
    <source>
        <dbReference type="Proteomes" id="UP000241167"/>
    </source>
</evidence>
<proteinExistence type="predicted"/>
<dbReference type="GO" id="GO:0009103">
    <property type="term" value="P:lipopolysaccharide biosynthetic process"/>
    <property type="evidence" value="ECO:0007669"/>
    <property type="project" value="TreeGrafter"/>
</dbReference>
<keyword evidence="3" id="KW-1185">Reference proteome</keyword>
<organism evidence="2 3">
    <name type="scientific">Allosphingosinicella deserti</name>
    <dbReference type="NCBI Taxonomy" id="2116704"/>
    <lineage>
        <taxon>Bacteria</taxon>
        <taxon>Pseudomonadati</taxon>
        <taxon>Pseudomonadota</taxon>
        <taxon>Alphaproteobacteria</taxon>
        <taxon>Sphingomonadales</taxon>
        <taxon>Sphingomonadaceae</taxon>
        <taxon>Allosphingosinicella</taxon>
    </lineage>
</organism>
<evidence type="ECO:0008006" key="4">
    <source>
        <dbReference type="Google" id="ProtNLM"/>
    </source>
</evidence>
<reference evidence="2 3" key="1">
    <citation type="submission" date="2018-03" db="EMBL/GenBank/DDBJ databases">
        <title>The draft genome of Sphingosinicella sp. GL-C-18.</title>
        <authorList>
            <person name="Liu L."/>
            <person name="Li L."/>
            <person name="Liang L."/>
            <person name="Zhang X."/>
            <person name="Wang T."/>
        </authorList>
    </citation>
    <scope>NUCLEOTIDE SEQUENCE [LARGE SCALE GENOMIC DNA]</scope>
    <source>
        <strain evidence="2 3">GL-C-18</strain>
    </source>
</reference>
<keyword evidence="1" id="KW-0808">Transferase</keyword>
<dbReference type="PANTHER" id="PTHR46401">
    <property type="entry name" value="GLYCOSYLTRANSFERASE WBBK-RELATED"/>
    <property type="match status" value="1"/>
</dbReference>
<dbReference type="Pfam" id="PF13692">
    <property type="entry name" value="Glyco_trans_1_4"/>
    <property type="match status" value="1"/>
</dbReference>
<gene>
    <name evidence="2" type="ORF">C7I55_05400</name>
</gene>
<evidence type="ECO:0000256" key="1">
    <source>
        <dbReference type="ARBA" id="ARBA00022679"/>
    </source>
</evidence>
<dbReference type="GO" id="GO:0016757">
    <property type="term" value="F:glycosyltransferase activity"/>
    <property type="evidence" value="ECO:0007669"/>
    <property type="project" value="TreeGrafter"/>
</dbReference>
<dbReference type="Proteomes" id="UP000241167">
    <property type="component" value="Unassembled WGS sequence"/>
</dbReference>
<name>A0A2P7QUT1_9SPHN</name>
<dbReference type="CDD" id="cd03801">
    <property type="entry name" value="GT4_PimA-like"/>
    <property type="match status" value="1"/>
</dbReference>
<dbReference type="AlphaFoldDB" id="A0A2P7QUT1"/>
<dbReference type="Gene3D" id="3.40.50.2000">
    <property type="entry name" value="Glycogen Phosphorylase B"/>
    <property type="match status" value="2"/>
</dbReference>
<dbReference type="SUPFAM" id="SSF53756">
    <property type="entry name" value="UDP-Glycosyltransferase/glycogen phosphorylase"/>
    <property type="match status" value="1"/>
</dbReference>
<protein>
    <recommendedName>
        <fullName evidence="4">Glycosyl transferase family 1 domain-containing protein</fullName>
    </recommendedName>
</protein>
<dbReference type="PANTHER" id="PTHR46401:SF2">
    <property type="entry name" value="GLYCOSYLTRANSFERASE WBBK-RELATED"/>
    <property type="match status" value="1"/>
</dbReference>
<dbReference type="RefSeq" id="WP_106511887.1">
    <property type="nucleotide sequence ID" value="NZ_PXYI01000002.1"/>
</dbReference>
<evidence type="ECO:0000313" key="2">
    <source>
        <dbReference type="EMBL" id="PSJ41722.1"/>
    </source>
</evidence>
<comment type="caution">
    <text evidence="2">The sequence shown here is derived from an EMBL/GenBank/DDBJ whole genome shotgun (WGS) entry which is preliminary data.</text>
</comment>